<dbReference type="Pfam" id="PF00078">
    <property type="entry name" value="RVT_1"/>
    <property type="match status" value="1"/>
</dbReference>
<evidence type="ECO:0000259" key="2">
    <source>
        <dbReference type="PROSITE" id="PS50879"/>
    </source>
</evidence>
<organism evidence="3 4">
    <name type="scientific">Linum trigynum</name>
    <dbReference type="NCBI Taxonomy" id="586398"/>
    <lineage>
        <taxon>Eukaryota</taxon>
        <taxon>Viridiplantae</taxon>
        <taxon>Streptophyta</taxon>
        <taxon>Embryophyta</taxon>
        <taxon>Tracheophyta</taxon>
        <taxon>Spermatophyta</taxon>
        <taxon>Magnoliopsida</taxon>
        <taxon>eudicotyledons</taxon>
        <taxon>Gunneridae</taxon>
        <taxon>Pentapetalae</taxon>
        <taxon>rosids</taxon>
        <taxon>fabids</taxon>
        <taxon>Malpighiales</taxon>
        <taxon>Linaceae</taxon>
        <taxon>Linum</taxon>
    </lineage>
</organism>
<dbReference type="CDD" id="cd01650">
    <property type="entry name" value="RT_nLTR_like"/>
    <property type="match status" value="1"/>
</dbReference>
<dbReference type="SUPFAM" id="SSF53098">
    <property type="entry name" value="Ribonuclease H-like"/>
    <property type="match status" value="1"/>
</dbReference>
<dbReference type="Proteomes" id="UP001497516">
    <property type="component" value="Chromosome 8"/>
</dbReference>
<dbReference type="EMBL" id="OZ034821">
    <property type="protein sequence ID" value="CAL1407561.1"/>
    <property type="molecule type" value="Genomic_DNA"/>
</dbReference>
<dbReference type="PANTHER" id="PTHR33116:SF70">
    <property type="entry name" value="NON-LTR RETROELEMENT REVERSE TRANSCRIPTASE-LIKE PROTEIN"/>
    <property type="match status" value="1"/>
</dbReference>
<keyword evidence="4" id="KW-1185">Reference proteome</keyword>
<dbReference type="InterPro" id="IPR043502">
    <property type="entry name" value="DNA/RNA_pol_sf"/>
</dbReference>
<dbReference type="Pfam" id="PF13966">
    <property type="entry name" value="zf-RVT"/>
    <property type="match status" value="1"/>
</dbReference>
<dbReference type="InterPro" id="IPR044730">
    <property type="entry name" value="RNase_H-like_dom_plant"/>
</dbReference>
<feature type="domain" description="RNase H type-1" evidence="2">
    <location>
        <begin position="916"/>
        <end position="1046"/>
    </location>
</feature>
<accession>A0AAV2GA21</accession>
<dbReference type="GO" id="GO:0004523">
    <property type="term" value="F:RNA-DNA hybrid ribonuclease activity"/>
    <property type="evidence" value="ECO:0007669"/>
    <property type="project" value="InterPro"/>
</dbReference>
<dbReference type="InterPro" id="IPR002156">
    <property type="entry name" value="RNaseH_domain"/>
</dbReference>
<dbReference type="Gene3D" id="3.30.420.10">
    <property type="entry name" value="Ribonuclease H-like superfamily/Ribonuclease H"/>
    <property type="match status" value="1"/>
</dbReference>
<proteinExistence type="predicted"/>
<evidence type="ECO:0000313" key="3">
    <source>
        <dbReference type="EMBL" id="CAL1407561.1"/>
    </source>
</evidence>
<dbReference type="CDD" id="cd06222">
    <property type="entry name" value="RNase_H_like"/>
    <property type="match status" value="1"/>
</dbReference>
<dbReference type="PANTHER" id="PTHR33116">
    <property type="entry name" value="REVERSE TRANSCRIPTASE ZINC-BINDING DOMAIN-CONTAINING PROTEIN-RELATED-RELATED"/>
    <property type="match status" value="1"/>
</dbReference>
<dbReference type="InterPro" id="IPR012337">
    <property type="entry name" value="RNaseH-like_sf"/>
</dbReference>
<reference evidence="3 4" key="1">
    <citation type="submission" date="2024-04" db="EMBL/GenBank/DDBJ databases">
        <authorList>
            <person name="Fracassetti M."/>
        </authorList>
    </citation>
    <scope>NUCLEOTIDE SEQUENCE [LARGE SCALE GENOMIC DNA]</scope>
</reference>
<dbReference type="PROSITE" id="PS50879">
    <property type="entry name" value="RNASE_H_1"/>
    <property type="match status" value="1"/>
</dbReference>
<dbReference type="AlphaFoldDB" id="A0AAV2GA21"/>
<dbReference type="PROSITE" id="PS50878">
    <property type="entry name" value="RT_POL"/>
    <property type="match status" value="1"/>
</dbReference>
<evidence type="ECO:0000259" key="1">
    <source>
        <dbReference type="PROSITE" id="PS50878"/>
    </source>
</evidence>
<dbReference type="SUPFAM" id="SSF56672">
    <property type="entry name" value="DNA/RNA polymerases"/>
    <property type="match status" value="1"/>
</dbReference>
<evidence type="ECO:0000313" key="4">
    <source>
        <dbReference type="Proteomes" id="UP001497516"/>
    </source>
</evidence>
<gene>
    <name evidence="3" type="ORF">LTRI10_LOCUS47221</name>
</gene>
<feature type="domain" description="Reverse transcriptase" evidence="1">
    <location>
        <begin position="178"/>
        <end position="447"/>
    </location>
</feature>
<protein>
    <recommendedName>
        <fullName evidence="5">Reverse transcriptase domain-containing protein</fullName>
    </recommendedName>
</protein>
<name>A0AAV2GA21_9ROSI</name>
<dbReference type="InterPro" id="IPR026960">
    <property type="entry name" value="RVT-Znf"/>
</dbReference>
<dbReference type="Pfam" id="PF13456">
    <property type="entry name" value="RVT_3"/>
    <property type="match status" value="1"/>
</dbReference>
<evidence type="ECO:0008006" key="5">
    <source>
        <dbReference type="Google" id="ProtNLM"/>
    </source>
</evidence>
<dbReference type="InterPro" id="IPR036397">
    <property type="entry name" value="RNaseH_sf"/>
</dbReference>
<sequence>MARLQGTESRLADCFSAGLAKLHSKLEAELDKVLEQEELIWFQRAREKWVQFGEKNTSYFHQQANIRRRRNKIEALRDDNDNWVTDPHTLASLVFNFFANLCMQDTSSYEDRLPKNSFPHISQEDMLTLLRPFTISDVHKAIFDMKPFQAPGPDGYQAVFYQELWKFVGKSLTDMVIKFFETGSLPEKVSESTLVLIPKVEKPEMVSQLRPISLNNVSLKTITKALTSRLKPLMRKLVSPRQNSFIPGRQTTDNVIVVQEVLHSLHKRRGKKGGLVLKIDLEKAYDRLRWDFLRDTLKEVGLPSTWISGIMHCVEQNRMRILWNGQLSQPIAPTRGVRQGDPLSPYLFVLCMERLSHLIDELVANGHWKAIRLSSNDPPLTHLFFADDLLLFAEAETRQVRVIKRCLDDFCASSGQIVNYQKSILYVSPNIGQPKANRLSQLAGIPLKANLGKYLGIPAIHGRVTKDRYHSLLLRIQKKLAPWKAKRLSFAARLNVAKSVSASIPVYNMNTELIPIGVYNSIDKVNRDFVWGDEENKSKLHLVAWDKMTQPKCQGGVGLRPTRQANLAMLAKGGWRLINEKDNLWGQVMLSKYGRQRENLDILRHTQGSSFTWSSFTKAADLLKKDSAWNIKNGKSTKFWFDPWVLQVALKDVALNQIPEELEHAVVGDFVTSDGSWRTDLFSEILPVDIVQKILSVAVDTLSTEEDTLFWHTAPDGRFSTKSAYTLINQHQADPNEKLWKTIWQLPVPERVRSFVWLVCRGRIPTNSFRFSRKIAPNPSCQRCTGAPESILHLLRDCPPALFFWTRHVPSARQFSFFSTGQEDWLRSNLLSTDSLESGVTWAAFFSTSIWLLWKNRCTYCLQGPGAALSPPSLEHSIITRIKLWHAAWIAPPSLPSSRTRPANMVMADIGWTPPAAGWCALNVDGASNGNPGPAGTGGVLRDSTGQWIAGYMANIGSTTAAHAELWALMYGLDLAWKHDCRALQVQTDSQLALQLINSRHDPVHPYATLLTAIRRKISRDWLVRLTHTYREGNRVADWLSKHSLVYPYGMHELGHPPPGVVSILREDVMGVTRPRRVTAHSPPSVPSPM</sequence>
<dbReference type="GO" id="GO:0003676">
    <property type="term" value="F:nucleic acid binding"/>
    <property type="evidence" value="ECO:0007669"/>
    <property type="project" value="InterPro"/>
</dbReference>
<dbReference type="InterPro" id="IPR000477">
    <property type="entry name" value="RT_dom"/>
</dbReference>